<gene>
    <name evidence="2" type="ORF">BS50DRAFT_368235</name>
    <name evidence="1" type="ORF">BS50DRAFT_395719</name>
</gene>
<evidence type="ECO:0000313" key="2">
    <source>
        <dbReference type="EMBL" id="PSN58761.1"/>
    </source>
</evidence>
<dbReference type="EMBL" id="KZ678202">
    <property type="protein sequence ID" value="PSN58761.1"/>
    <property type="molecule type" value="Genomic_DNA"/>
</dbReference>
<accession>A0A2T2MZY9</accession>
<evidence type="ECO:0000313" key="3">
    <source>
        <dbReference type="Proteomes" id="UP000240883"/>
    </source>
</evidence>
<keyword evidence="3" id="KW-1185">Reference proteome</keyword>
<dbReference type="AlphaFoldDB" id="A0A2T2MZY9"/>
<evidence type="ECO:0000313" key="1">
    <source>
        <dbReference type="EMBL" id="PSN58711.1"/>
    </source>
</evidence>
<dbReference type="EMBL" id="KZ678212">
    <property type="protein sequence ID" value="PSN58711.1"/>
    <property type="molecule type" value="Genomic_DNA"/>
</dbReference>
<organism evidence="2 3">
    <name type="scientific">Corynespora cassiicola Philippines</name>
    <dbReference type="NCBI Taxonomy" id="1448308"/>
    <lineage>
        <taxon>Eukaryota</taxon>
        <taxon>Fungi</taxon>
        <taxon>Dikarya</taxon>
        <taxon>Ascomycota</taxon>
        <taxon>Pezizomycotina</taxon>
        <taxon>Dothideomycetes</taxon>
        <taxon>Pleosporomycetidae</taxon>
        <taxon>Pleosporales</taxon>
        <taxon>Corynesporascaceae</taxon>
        <taxon>Corynespora</taxon>
    </lineage>
</organism>
<name>A0A2T2MZY9_CORCC</name>
<dbReference type="Proteomes" id="UP000240883">
    <property type="component" value="Unassembled WGS sequence"/>
</dbReference>
<reference evidence="2 3" key="1">
    <citation type="journal article" date="2018" name="Front. Microbiol.">
        <title>Genome-Wide Analysis of Corynespora cassiicola Leaf Fall Disease Putative Effectors.</title>
        <authorList>
            <person name="Lopez D."/>
            <person name="Ribeiro S."/>
            <person name="Label P."/>
            <person name="Fumanal B."/>
            <person name="Venisse J.S."/>
            <person name="Kohler A."/>
            <person name="de Oliveira R.R."/>
            <person name="Labutti K."/>
            <person name="Lipzen A."/>
            <person name="Lail K."/>
            <person name="Bauer D."/>
            <person name="Ohm R.A."/>
            <person name="Barry K.W."/>
            <person name="Spatafora J."/>
            <person name="Grigoriev I.V."/>
            <person name="Martin F.M."/>
            <person name="Pujade-Renaud V."/>
        </authorList>
    </citation>
    <scope>NUCLEOTIDE SEQUENCE [LARGE SCALE GENOMIC DNA]</scope>
    <source>
        <strain evidence="2 3">Philippines</strain>
    </source>
</reference>
<protein>
    <submittedName>
        <fullName evidence="2">Uncharacterized protein</fullName>
    </submittedName>
</protein>
<sequence>MGGRGESNKGSSSRYLASVKATVSPLYAISKRIVALSKMTWRSKIAVRYFCLSCRSVKTGSSSNLVRSIRQSTEQNSLMTGKSKLA</sequence>
<proteinExistence type="predicted"/>